<organism evidence="1 2">
    <name type="scientific">Dentiscutata heterogama</name>
    <dbReference type="NCBI Taxonomy" id="1316150"/>
    <lineage>
        <taxon>Eukaryota</taxon>
        <taxon>Fungi</taxon>
        <taxon>Fungi incertae sedis</taxon>
        <taxon>Mucoromycota</taxon>
        <taxon>Glomeromycotina</taxon>
        <taxon>Glomeromycetes</taxon>
        <taxon>Diversisporales</taxon>
        <taxon>Gigasporaceae</taxon>
        <taxon>Dentiscutata</taxon>
    </lineage>
</organism>
<sequence length="45" mass="5206">MKLVALKGLALASQTKQQEIYRKYSFLTLKIDKNIAKYLGYENPD</sequence>
<protein>
    <submittedName>
        <fullName evidence="1">5321_t:CDS:1</fullName>
    </submittedName>
</protein>
<evidence type="ECO:0000313" key="1">
    <source>
        <dbReference type="EMBL" id="CAG8502116.1"/>
    </source>
</evidence>
<dbReference type="Proteomes" id="UP000789702">
    <property type="component" value="Unassembled WGS sequence"/>
</dbReference>
<reference evidence="1" key="1">
    <citation type="submission" date="2021-06" db="EMBL/GenBank/DDBJ databases">
        <authorList>
            <person name="Kallberg Y."/>
            <person name="Tangrot J."/>
            <person name="Rosling A."/>
        </authorList>
    </citation>
    <scope>NUCLEOTIDE SEQUENCE</scope>
    <source>
        <strain evidence="1">IL203A</strain>
    </source>
</reference>
<proteinExistence type="predicted"/>
<comment type="caution">
    <text evidence="1">The sequence shown here is derived from an EMBL/GenBank/DDBJ whole genome shotgun (WGS) entry which is preliminary data.</text>
</comment>
<name>A0ACA9KZ99_9GLOM</name>
<evidence type="ECO:0000313" key="2">
    <source>
        <dbReference type="Proteomes" id="UP000789702"/>
    </source>
</evidence>
<dbReference type="EMBL" id="CAJVPU010002494">
    <property type="protein sequence ID" value="CAG8502116.1"/>
    <property type="molecule type" value="Genomic_DNA"/>
</dbReference>
<gene>
    <name evidence="1" type="ORF">DHETER_LOCUS3055</name>
</gene>
<keyword evidence="2" id="KW-1185">Reference proteome</keyword>
<accession>A0ACA9KZ99</accession>